<dbReference type="InterPro" id="IPR019819">
    <property type="entry name" value="Carboxylesterase_B_CS"/>
</dbReference>
<feature type="signal peptide" evidence="5">
    <location>
        <begin position="1"/>
        <end position="25"/>
    </location>
</feature>
<evidence type="ECO:0000256" key="5">
    <source>
        <dbReference type="RuleBase" id="RU361235"/>
    </source>
</evidence>
<dbReference type="PANTHER" id="PTHR43142:SF1">
    <property type="entry name" value="CARBOXYLIC ESTER HYDROLASE"/>
    <property type="match status" value="1"/>
</dbReference>
<dbReference type="PROSITE" id="PS00122">
    <property type="entry name" value="CARBOXYLESTERASE_B_1"/>
    <property type="match status" value="1"/>
</dbReference>
<evidence type="ECO:0000313" key="8">
    <source>
        <dbReference type="EnsemblMetazoa" id="PHUM586140-PA"/>
    </source>
</evidence>
<keyword evidence="9" id="KW-1185">Reference proteome</keyword>
<dbReference type="Pfam" id="PF00135">
    <property type="entry name" value="COesterase"/>
    <property type="match status" value="1"/>
</dbReference>
<feature type="domain" description="Carboxylesterase type B" evidence="6">
    <location>
        <begin position="44"/>
        <end position="587"/>
    </location>
</feature>
<dbReference type="RefSeq" id="XP_002432465.1">
    <property type="nucleotide sequence ID" value="XM_002432420.1"/>
</dbReference>
<dbReference type="PROSITE" id="PS00941">
    <property type="entry name" value="CARBOXYLESTERASE_B_2"/>
    <property type="match status" value="1"/>
</dbReference>
<dbReference type="AlphaFoldDB" id="E0W271"/>
<dbReference type="CTD" id="8232634"/>
<dbReference type="SUPFAM" id="SSF53474">
    <property type="entry name" value="alpha/beta-Hydrolases"/>
    <property type="match status" value="1"/>
</dbReference>
<proteinExistence type="inferred from homology"/>
<name>E0W271_PEDHC</name>
<dbReference type="OMA" id="YKASANM"/>
<reference evidence="7" key="2">
    <citation type="submission" date="2007-04" db="EMBL/GenBank/DDBJ databases">
        <title>The genome of the human body louse.</title>
        <authorList>
            <consortium name="The Human Body Louse Genome Consortium"/>
            <person name="Kirkness E."/>
            <person name="Walenz B."/>
            <person name="Hass B."/>
            <person name="Bruggner R."/>
            <person name="Strausberg R."/>
        </authorList>
    </citation>
    <scope>NUCLEOTIDE SEQUENCE</scope>
    <source>
        <strain evidence="7">USDA</strain>
    </source>
</reference>
<protein>
    <recommendedName>
        <fullName evidence="5">Carboxylic ester hydrolase</fullName>
        <ecNumber evidence="5">3.1.1.-</ecNumber>
    </recommendedName>
</protein>
<evidence type="ECO:0000256" key="2">
    <source>
        <dbReference type="ARBA" id="ARBA00022487"/>
    </source>
</evidence>
<dbReference type="Proteomes" id="UP000009046">
    <property type="component" value="Unassembled WGS sequence"/>
</dbReference>
<dbReference type="EMBL" id="DS235874">
    <property type="protein sequence ID" value="EEB19727.1"/>
    <property type="molecule type" value="Genomic_DNA"/>
</dbReference>
<dbReference type="ESTHER" id="pedhc-e0w271">
    <property type="family name" value="Carb_B_Arthropoda"/>
</dbReference>
<keyword evidence="5" id="KW-0732">Signal</keyword>
<gene>
    <name evidence="8" type="primary">8232634</name>
    <name evidence="7" type="ORF">Phum_PHUM586140</name>
</gene>
<comment type="similarity">
    <text evidence="1 5">Belongs to the type-B carboxylesterase/lipase family.</text>
</comment>
<dbReference type="InParanoid" id="E0W271"/>
<evidence type="ECO:0000313" key="9">
    <source>
        <dbReference type="Proteomes" id="UP000009046"/>
    </source>
</evidence>
<dbReference type="GeneID" id="8232634"/>
<dbReference type="InterPro" id="IPR029058">
    <property type="entry name" value="AB_hydrolase_fold"/>
</dbReference>
<dbReference type="Gene3D" id="3.40.50.1820">
    <property type="entry name" value="alpha/beta hydrolase"/>
    <property type="match status" value="1"/>
</dbReference>
<keyword evidence="3 5" id="KW-0378">Hydrolase</keyword>
<dbReference type="VEuPathDB" id="VectorBase:PHUM586140"/>
<dbReference type="GO" id="GO:0052689">
    <property type="term" value="F:carboxylic ester hydrolase activity"/>
    <property type="evidence" value="ECO:0007669"/>
    <property type="project" value="UniProtKB-KW"/>
</dbReference>
<dbReference type="InterPro" id="IPR002018">
    <property type="entry name" value="CarbesteraseB"/>
</dbReference>
<dbReference type="EnsemblMetazoa" id="PHUM586140-RA">
    <property type="protein sequence ID" value="PHUM586140-PA"/>
    <property type="gene ID" value="PHUM586140"/>
</dbReference>
<dbReference type="EC" id="3.1.1.-" evidence="5"/>
<dbReference type="eggNOG" id="KOG1516">
    <property type="taxonomic scope" value="Eukaryota"/>
</dbReference>
<feature type="chain" id="PRO_5011326128" description="Carboxylic ester hydrolase" evidence="5">
    <location>
        <begin position="26"/>
        <end position="617"/>
    </location>
</feature>
<reference evidence="8" key="3">
    <citation type="submission" date="2020-05" db="UniProtKB">
        <authorList>
            <consortium name="EnsemblMetazoa"/>
        </authorList>
    </citation>
    <scope>IDENTIFICATION</scope>
    <source>
        <strain evidence="8">USDA</strain>
    </source>
</reference>
<keyword evidence="4" id="KW-0325">Glycoprotein</keyword>
<reference evidence="7" key="1">
    <citation type="submission" date="2007-04" db="EMBL/GenBank/DDBJ databases">
        <title>Annotation of Pediculus humanus corporis strain USDA.</title>
        <authorList>
            <person name="Kirkness E."/>
            <person name="Hannick L."/>
            <person name="Hass B."/>
            <person name="Bruggner R."/>
            <person name="Lawson D."/>
            <person name="Bidwell S."/>
            <person name="Joardar V."/>
            <person name="Caler E."/>
            <person name="Walenz B."/>
            <person name="Inman J."/>
            <person name="Schobel S."/>
            <person name="Galinsky K."/>
            <person name="Amedeo P."/>
            <person name="Strausberg R."/>
        </authorList>
    </citation>
    <scope>NUCLEOTIDE SEQUENCE</scope>
    <source>
        <strain evidence="7">USDA</strain>
    </source>
</reference>
<dbReference type="PANTHER" id="PTHR43142">
    <property type="entry name" value="CARBOXYLIC ESTER HYDROLASE"/>
    <property type="match status" value="1"/>
</dbReference>
<dbReference type="OrthoDB" id="19653at2759"/>
<evidence type="ECO:0000256" key="4">
    <source>
        <dbReference type="ARBA" id="ARBA00023180"/>
    </source>
</evidence>
<evidence type="ECO:0000313" key="7">
    <source>
        <dbReference type="EMBL" id="EEB19727.1"/>
    </source>
</evidence>
<evidence type="ECO:0000256" key="1">
    <source>
        <dbReference type="ARBA" id="ARBA00005964"/>
    </source>
</evidence>
<accession>E0W271</accession>
<dbReference type="InterPro" id="IPR019826">
    <property type="entry name" value="Carboxylesterase_B_AS"/>
</dbReference>
<dbReference type="EMBL" id="AAZO01007144">
    <property type="status" value="NOT_ANNOTATED_CDS"/>
    <property type="molecule type" value="Genomic_DNA"/>
</dbReference>
<keyword evidence="2" id="KW-0719">Serine esterase</keyword>
<sequence>MKKTQTFFVFFTFLTLSFPVQYLNGYKIITKNEFYGFFNEKYLQVETKNGVVKGFLGRSCRLEKDFAGFRGIPYAEPPVGNLRFKNPVEKGNWEGVYNATYQRPGCMQGSFNSVSKELKEDFSEDCLFLNVYTPNLKFLKNKNENLKSVMVYIHGGAFLSGSSYESINAPDFLIEKDVVVVTINYRLGAFGFLSLQNSEVSGNAGLKDQNLALKWVKNNIQAFGGDPDKITIFGESAGSASVNYHLLSKESQGLFRSAIMDSGTVLSSWAYSKPEAALKKAKKLGDSLKCKAKNSTKLLLCLQNVTAEVLAEKQQQILGVQDLTSMDVIAFEPTKEPNVTGAFLTEDPFNLMFFGNFTKVPVIIGSNSDEGLLVYPVFNDKSLSGLLLTLLGMDLSRLAPTQLNLKPLSIPAIKVHEAISKFYFNNKLVNHQQTFKVLELIGDVNFILPIQLATSLMAKHSSHPVYNYHFTYDGGYAVYKASANMENVTGVSHADELGYLFYTPDFHKNCGKQRYETTSALPEDEIMVEKMTKMWTNFAKTGDPTPELDEFVDTKWNPFTDETQEYLDIGSNLTASNSLKLNVMKFWEEIIHNNIKSDKKKMEDPELDATQLLVHGW</sequence>
<dbReference type="STRING" id="121224.E0W271"/>
<evidence type="ECO:0000259" key="6">
    <source>
        <dbReference type="Pfam" id="PF00135"/>
    </source>
</evidence>
<dbReference type="HOGENOM" id="CLU_006586_13_2_1"/>
<evidence type="ECO:0000256" key="3">
    <source>
        <dbReference type="ARBA" id="ARBA00022801"/>
    </source>
</evidence>
<dbReference type="KEGG" id="phu:Phum_PHUM586140"/>
<organism>
    <name type="scientific">Pediculus humanus subsp. corporis</name>
    <name type="common">Body louse</name>
    <dbReference type="NCBI Taxonomy" id="121224"/>
    <lineage>
        <taxon>Eukaryota</taxon>
        <taxon>Metazoa</taxon>
        <taxon>Ecdysozoa</taxon>
        <taxon>Arthropoda</taxon>
        <taxon>Hexapoda</taxon>
        <taxon>Insecta</taxon>
        <taxon>Pterygota</taxon>
        <taxon>Neoptera</taxon>
        <taxon>Paraneoptera</taxon>
        <taxon>Psocodea</taxon>
        <taxon>Troctomorpha</taxon>
        <taxon>Phthiraptera</taxon>
        <taxon>Anoplura</taxon>
        <taxon>Pediculidae</taxon>
        <taxon>Pediculus</taxon>
    </lineage>
</organism>